<keyword evidence="1" id="KW-1133">Transmembrane helix</keyword>
<name>X0TCQ3_9ZZZZ</name>
<accession>X0TCQ3</accession>
<feature type="non-terminal residue" evidence="2">
    <location>
        <position position="77"/>
    </location>
</feature>
<keyword evidence="1" id="KW-0472">Membrane</keyword>
<feature type="transmembrane region" description="Helical" evidence="1">
    <location>
        <begin position="9"/>
        <end position="29"/>
    </location>
</feature>
<protein>
    <submittedName>
        <fullName evidence="2">Uncharacterized protein</fullName>
    </submittedName>
</protein>
<proteinExistence type="predicted"/>
<evidence type="ECO:0000256" key="1">
    <source>
        <dbReference type="SAM" id="Phobius"/>
    </source>
</evidence>
<feature type="transmembrane region" description="Helical" evidence="1">
    <location>
        <begin position="35"/>
        <end position="56"/>
    </location>
</feature>
<evidence type="ECO:0000313" key="2">
    <source>
        <dbReference type="EMBL" id="GAF91313.1"/>
    </source>
</evidence>
<comment type="caution">
    <text evidence="2">The sequence shown here is derived from an EMBL/GenBank/DDBJ whole genome shotgun (WGS) entry which is preliminary data.</text>
</comment>
<dbReference type="EMBL" id="BARS01014226">
    <property type="protein sequence ID" value="GAF91313.1"/>
    <property type="molecule type" value="Genomic_DNA"/>
</dbReference>
<gene>
    <name evidence="2" type="ORF">S01H1_24147</name>
</gene>
<dbReference type="AlphaFoldDB" id="X0TCQ3"/>
<reference evidence="2" key="1">
    <citation type="journal article" date="2014" name="Front. Microbiol.">
        <title>High frequency of phylogenetically diverse reductive dehalogenase-homologous genes in deep subseafloor sedimentary metagenomes.</title>
        <authorList>
            <person name="Kawai M."/>
            <person name="Futagami T."/>
            <person name="Toyoda A."/>
            <person name="Takaki Y."/>
            <person name="Nishi S."/>
            <person name="Hori S."/>
            <person name="Arai W."/>
            <person name="Tsubouchi T."/>
            <person name="Morono Y."/>
            <person name="Uchiyama I."/>
            <person name="Ito T."/>
            <person name="Fujiyama A."/>
            <person name="Inagaki F."/>
            <person name="Takami H."/>
        </authorList>
    </citation>
    <scope>NUCLEOTIDE SEQUENCE</scope>
    <source>
        <strain evidence="2">Expedition CK06-06</strain>
    </source>
</reference>
<sequence length="77" mass="9148">MLRLMKKNALYFIQHSISFMILVTLYFYFVRQEFSGAMVLMQGLWLILAVEGALAVNEKVEEKYQSYKFMRCLPIKD</sequence>
<keyword evidence="1" id="KW-0812">Transmembrane</keyword>
<organism evidence="2">
    <name type="scientific">marine sediment metagenome</name>
    <dbReference type="NCBI Taxonomy" id="412755"/>
    <lineage>
        <taxon>unclassified sequences</taxon>
        <taxon>metagenomes</taxon>
        <taxon>ecological metagenomes</taxon>
    </lineage>
</organism>